<organism evidence="9">
    <name type="scientific">Enterobius vermicularis</name>
    <name type="common">Human pinworm</name>
    <dbReference type="NCBI Taxonomy" id="51028"/>
    <lineage>
        <taxon>Eukaryota</taxon>
        <taxon>Metazoa</taxon>
        <taxon>Ecdysozoa</taxon>
        <taxon>Nematoda</taxon>
        <taxon>Chromadorea</taxon>
        <taxon>Rhabditida</taxon>
        <taxon>Spirurina</taxon>
        <taxon>Oxyuridomorpha</taxon>
        <taxon>Oxyuroidea</taxon>
        <taxon>Oxyuridae</taxon>
        <taxon>Enterobius</taxon>
    </lineage>
</organism>
<feature type="domain" description="Runt" evidence="6">
    <location>
        <begin position="28"/>
        <end position="158"/>
    </location>
</feature>
<dbReference type="OrthoDB" id="10029800at2759"/>
<dbReference type="SUPFAM" id="SSF49417">
    <property type="entry name" value="p53-like transcription factors"/>
    <property type="match status" value="1"/>
</dbReference>
<dbReference type="GO" id="GO:0000978">
    <property type="term" value="F:RNA polymerase II cis-regulatory region sequence-specific DNA binding"/>
    <property type="evidence" value="ECO:0007669"/>
    <property type="project" value="TreeGrafter"/>
</dbReference>
<dbReference type="PRINTS" id="PR00967">
    <property type="entry name" value="ONCOGENEAML1"/>
</dbReference>
<dbReference type="InterPro" id="IPR012346">
    <property type="entry name" value="p53/RUNT-type_TF_DNA-bd_sf"/>
</dbReference>
<dbReference type="PROSITE" id="PS51062">
    <property type="entry name" value="RUNT"/>
    <property type="match status" value="1"/>
</dbReference>
<dbReference type="PANTHER" id="PTHR11950:SF31">
    <property type="entry name" value="SEGMENTATION PROTEIN RUNT"/>
    <property type="match status" value="1"/>
</dbReference>
<evidence type="ECO:0000259" key="6">
    <source>
        <dbReference type="PROSITE" id="PS51062"/>
    </source>
</evidence>
<evidence type="ECO:0000256" key="1">
    <source>
        <dbReference type="ARBA" id="ARBA00004123"/>
    </source>
</evidence>
<dbReference type="AlphaFoldDB" id="A0A0N4V762"/>
<dbReference type="Pfam" id="PF00853">
    <property type="entry name" value="Runt"/>
    <property type="match status" value="1"/>
</dbReference>
<dbReference type="InterPro" id="IPR008967">
    <property type="entry name" value="p53-like_TF_DNA-bd_sf"/>
</dbReference>
<feature type="region of interest" description="Disordered" evidence="5">
    <location>
        <begin position="151"/>
        <end position="201"/>
    </location>
</feature>
<evidence type="ECO:0000313" key="9">
    <source>
        <dbReference type="WBParaSite" id="EVEC_0000612001-mRNA-1"/>
    </source>
</evidence>
<accession>A0A0N4V762</accession>
<dbReference type="InterPro" id="IPR013524">
    <property type="entry name" value="Runt_dom"/>
</dbReference>
<comment type="subcellular location">
    <subcellularLocation>
        <location evidence="1">Nucleus</location>
    </subcellularLocation>
</comment>
<evidence type="ECO:0000256" key="2">
    <source>
        <dbReference type="ARBA" id="ARBA00023015"/>
    </source>
</evidence>
<proteinExistence type="predicted"/>
<dbReference type="WBParaSite" id="EVEC_0000612001-mRNA-1">
    <property type="protein sequence ID" value="EVEC_0000612001-mRNA-1"/>
    <property type="gene ID" value="EVEC_0000612001"/>
</dbReference>
<keyword evidence="3" id="KW-0804">Transcription</keyword>
<dbReference type="PANTHER" id="PTHR11950">
    <property type="entry name" value="RUNT RELATED"/>
    <property type="match status" value="1"/>
</dbReference>
<dbReference type="STRING" id="51028.A0A0N4V762"/>
<evidence type="ECO:0000256" key="4">
    <source>
        <dbReference type="ARBA" id="ARBA00023242"/>
    </source>
</evidence>
<dbReference type="GO" id="GO:0000981">
    <property type="term" value="F:DNA-binding transcription factor activity, RNA polymerase II-specific"/>
    <property type="evidence" value="ECO:0007669"/>
    <property type="project" value="TreeGrafter"/>
</dbReference>
<dbReference type="GO" id="GO:0005524">
    <property type="term" value="F:ATP binding"/>
    <property type="evidence" value="ECO:0007669"/>
    <property type="project" value="InterPro"/>
</dbReference>
<reference evidence="9" key="1">
    <citation type="submission" date="2017-02" db="UniProtKB">
        <authorList>
            <consortium name="WormBaseParasite"/>
        </authorList>
    </citation>
    <scope>IDENTIFICATION</scope>
</reference>
<evidence type="ECO:0000256" key="5">
    <source>
        <dbReference type="SAM" id="MobiDB-lite"/>
    </source>
</evidence>
<evidence type="ECO:0000256" key="3">
    <source>
        <dbReference type="ARBA" id="ARBA00023163"/>
    </source>
</evidence>
<dbReference type="EMBL" id="UXUI01008249">
    <property type="protein sequence ID" value="VDD90980.1"/>
    <property type="molecule type" value="Genomic_DNA"/>
</dbReference>
<gene>
    <name evidence="7" type="ORF">EVEC_LOCUS5731</name>
</gene>
<evidence type="ECO:0000313" key="8">
    <source>
        <dbReference type="Proteomes" id="UP000274131"/>
    </source>
</evidence>
<sequence length="359" mass="39724">MSDRVEVTAYDGLTNLSQEIELSGLFVAQKYGKLVSKCGFRSTSDERFLCTDLPCHIRVKIAVKVPFKLFALVPNVVPNRTKVTLTASSLHNPSAKLQNYESVMINQIAEFSKLKFLGKSGRGTKFDLTITIHTEPAIIVKVSNAVKVTADGIRQPRKPRANNKEKRPRGRPKKVPVTQEMAAESSLKISTPNKESAISTNPNSGRVSVIVPFSWDVPSNSSTEVTFLVQEKEDRPLEFLEDRGSLFAQWGRKGFTDELFGLSPTTSISSTQETISPTTCTNTTTLSSDFDFPIDYSVSNRKQKTGCEAVSLTDTSLLLQKQLLVNLAQPSVITNSSCSNQFFLMMHSNPYLFGCFSEM</sequence>
<dbReference type="GO" id="GO:0005634">
    <property type="term" value="C:nucleus"/>
    <property type="evidence" value="ECO:0007669"/>
    <property type="project" value="UniProtKB-SubCell"/>
</dbReference>
<evidence type="ECO:0000313" key="7">
    <source>
        <dbReference type="EMBL" id="VDD90980.1"/>
    </source>
</evidence>
<protein>
    <submittedName>
        <fullName evidence="9">Runt domain-containing protein</fullName>
    </submittedName>
</protein>
<keyword evidence="2" id="KW-0805">Transcription regulation</keyword>
<feature type="compositionally biased region" description="Polar residues" evidence="5">
    <location>
        <begin position="187"/>
        <end position="201"/>
    </location>
</feature>
<feature type="compositionally biased region" description="Basic residues" evidence="5">
    <location>
        <begin position="155"/>
        <end position="174"/>
    </location>
</feature>
<name>A0A0N4V762_ENTVE</name>
<dbReference type="Proteomes" id="UP000274131">
    <property type="component" value="Unassembled WGS sequence"/>
</dbReference>
<dbReference type="InterPro" id="IPR000040">
    <property type="entry name" value="AML1_Runt"/>
</dbReference>
<reference evidence="7 8" key="2">
    <citation type="submission" date="2018-10" db="EMBL/GenBank/DDBJ databases">
        <authorList>
            <consortium name="Pathogen Informatics"/>
        </authorList>
    </citation>
    <scope>NUCLEOTIDE SEQUENCE [LARGE SCALE GENOMIC DNA]</scope>
</reference>
<keyword evidence="8" id="KW-1185">Reference proteome</keyword>
<dbReference type="Gene3D" id="2.60.40.720">
    <property type="match status" value="1"/>
</dbReference>
<keyword evidence="4" id="KW-0539">Nucleus</keyword>